<organism evidence="2 3">
    <name type="scientific">Georgenia wutianyii</name>
    <dbReference type="NCBI Taxonomy" id="2585135"/>
    <lineage>
        <taxon>Bacteria</taxon>
        <taxon>Bacillati</taxon>
        <taxon>Actinomycetota</taxon>
        <taxon>Actinomycetes</taxon>
        <taxon>Micrococcales</taxon>
        <taxon>Bogoriellaceae</taxon>
        <taxon>Georgenia</taxon>
    </lineage>
</organism>
<feature type="transmembrane region" description="Helical" evidence="1">
    <location>
        <begin position="315"/>
        <end position="336"/>
    </location>
</feature>
<keyword evidence="1" id="KW-0812">Transmembrane</keyword>
<keyword evidence="3" id="KW-1185">Reference proteome</keyword>
<feature type="transmembrane region" description="Helical" evidence="1">
    <location>
        <begin position="142"/>
        <end position="172"/>
    </location>
</feature>
<feature type="transmembrane region" description="Helical" evidence="1">
    <location>
        <begin position="451"/>
        <end position="470"/>
    </location>
</feature>
<feature type="transmembrane region" description="Helical" evidence="1">
    <location>
        <begin position="211"/>
        <end position="229"/>
    </location>
</feature>
<dbReference type="Proteomes" id="UP000313948">
    <property type="component" value="Chromosome"/>
</dbReference>
<feature type="transmembrane region" description="Helical" evidence="1">
    <location>
        <begin position="361"/>
        <end position="382"/>
    </location>
</feature>
<feature type="transmembrane region" description="Helical" evidence="1">
    <location>
        <begin position="39"/>
        <end position="57"/>
    </location>
</feature>
<accession>A0ABX5VJJ2</accession>
<protein>
    <submittedName>
        <fullName evidence="2">Polyketide antibiotic transporter</fullName>
    </submittedName>
</protein>
<feature type="transmembrane region" description="Helical" evidence="1">
    <location>
        <begin position="410"/>
        <end position="431"/>
    </location>
</feature>
<feature type="transmembrane region" description="Helical" evidence="1">
    <location>
        <begin position="517"/>
        <end position="541"/>
    </location>
</feature>
<feature type="transmembrane region" description="Helical" evidence="1">
    <location>
        <begin position="178"/>
        <end position="199"/>
    </location>
</feature>
<evidence type="ECO:0000256" key="1">
    <source>
        <dbReference type="SAM" id="Phobius"/>
    </source>
</evidence>
<gene>
    <name evidence="2" type="ORF">FE251_03820</name>
</gene>
<reference evidence="2 3" key="1">
    <citation type="submission" date="2019-05" db="EMBL/GenBank/DDBJ databases">
        <title>Georgenia *** sp. nov., and Georgenia *** sp. nov., isolated from the intestinal contents of plateau pika (Ochotona curzoniae) in the Qinghai-Tibet plateau of China.</title>
        <authorList>
            <person name="Tian Z."/>
        </authorList>
    </citation>
    <scope>NUCLEOTIDE SEQUENCE [LARGE SCALE GENOMIC DNA]</scope>
    <source>
        <strain evidence="2 3">Z294</strain>
    </source>
</reference>
<evidence type="ECO:0000313" key="3">
    <source>
        <dbReference type="Proteomes" id="UP000313948"/>
    </source>
</evidence>
<feature type="transmembrane region" description="Helical" evidence="1">
    <location>
        <begin position="477"/>
        <end position="497"/>
    </location>
</feature>
<evidence type="ECO:0000313" key="2">
    <source>
        <dbReference type="EMBL" id="QDB78604.1"/>
    </source>
</evidence>
<keyword evidence="1" id="KW-0472">Membrane</keyword>
<feature type="transmembrane region" description="Helical" evidence="1">
    <location>
        <begin position="102"/>
        <end position="121"/>
    </location>
</feature>
<sequence>MTATVRPPTTAPAPAATGGELTGTGNLLRLFLRLSRRQIAIWALAFLALVALSVVALEETYPDAAALQARAVLLESPAAVMMTGPAFALEDYTFGAMIANELSLWLLLPAAIMSVLLAVRHTRAEEESGRLELLRSLPVGRYAPAVAAMLTVALADVAVGAATTAGLVITGMPAADSLALGLATALTGLVFGAVAAVTAQVTEHARTASGLALGALAAAFLVRGVGDVIERTGSWLSWLSPLAWAQQTRVFVDLRWWPLALSAGTTLVLLLLAASLARRRDLGAGLRAARPGPAQASRALLAPAGLARRLVSGTFVAWAVAMFLFALAFGALASSLDDVIADIPAMGEWIELDLDDLTRSFAAVILSFLALCPAALAVSGVLRLRAEEREGRLEGVLASGSSRTGVLGRWALVVAVESALVQVLLGIGAGLGVSAGTGEVAWVGELTAASLAYLPAVLLLGGVAVALVGLAPRLASLAWVPVVWAALVVFLGELLGLPSWARDLSPLTHTPLVPGAALTAGPLAVMTVLALGLAAAGLLGLHRRDVGTA</sequence>
<proteinExistence type="predicted"/>
<name>A0ABX5VJJ2_9MICO</name>
<keyword evidence="1" id="KW-1133">Transmembrane helix</keyword>
<dbReference type="EMBL" id="CP040899">
    <property type="protein sequence ID" value="QDB78604.1"/>
    <property type="molecule type" value="Genomic_DNA"/>
</dbReference>
<feature type="transmembrane region" description="Helical" evidence="1">
    <location>
        <begin position="256"/>
        <end position="277"/>
    </location>
</feature>